<dbReference type="SUPFAM" id="SSF56219">
    <property type="entry name" value="DNase I-like"/>
    <property type="match status" value="1"/>
</dbReference>
<evidence type="ECO:0000313" key="1">
    <source>
        <dbReference type="EMBL" id="CAL1361706.1"/>
    </source>
</evidence>
<gene>
    <name evidence="1" type="ORF">LTRI10_LOCUS9070</name>
</gene>
<evidence type="ECO:0000313" key="2">
    <source>
        <dbReference type="Proteomes" id="UP001497516"/>
    </source>
</evidence>
<dbReference type="EMBL" id="OZ034814">
    <property type="protein sequence ID" value="CAL1361706.1"/>
    <property type="molecule type" value="Genomic_DNA"/>
</dbReference>
<dbReference type="AlphaFoldDB" id="A0AAV2D071"/>
<proteinExistence type="predicted"/>
<organism evidence="1 2">
    <name type="scientific">Linum trigynum</name>
    <dbReference type="NCBI Taxonomy" id="586398"/>
    <lineage>
        <taxon>Eukaryota</taxon>
        <taxon>Viridiplantae</taxon>
        <taxon>Streptophyta</taxon>
        <taxon>Embryophyta</taxon>
        <taxon>Tracheophyta</taxon>
        <taxon>Spermatophyta</taxon>
        <taxon>Magnoliopsida</taxon>
        <taxon>eudicotyledons</taxon>
        <taxon>Gunneridae</taxon>
        <taxon>Pentapetalae</taxon>
        <taxon>rosids</taxon>
        <taxon>fabids</taxon>
        <taxon>Malpighiales</taxon>
        <taxon>Linaceae</taxon>
        <taxon>Linum</taxon>
    </lineage>
</organism>
<reference evidence="1 2" key="1">
    <citation type="submission" date="2024-04" db="EMBL/GenBank/DDBJ databases">
        <authorList>
            <person name="Fracassetti M."/>
        </authorList>
    </citation>
    <scope>NUCLEOTIDE SEQUENCE [LARGE SCALE GENOMIC DNA]</scope>
</reference>
<dbReference type="InterPro" id="IPR036691">
    <property type="entry name" value="Endo/exonu/phosph_ase_sf"/>
</dbReference>
<name>A0AAV2D071_9ROSI</name>
<accession>A0AAV2D071</accession>
<protein>
    <submittedName>
        <fullName evidence="1">Uncharacterized protein</fullName>
    </submittedName>
</protein>
<keyword evidence="2" id="KW-1185">Reference proteome</keyword>
<sequence>MESPPISWMTNQGPWLLTEDFNSIIKPSEKQGGAKFNPARVKEFNDFIMDYGLLDIGFVNPKFTWATMASLLKETLGSQHVQPTVDGKLS</sequence>
<dbReference type="Proteomes" id="UP001497516">
    <property type="component" value="Chromosome 10"/>
</dbReference>